<proteinExistence type="predicted"/>
<gene>
    <name evidence="6" type="ORF">CkaCkLH20_06918</name>
</gene>
<name>A0A9P6LKE8_9PEZI</name>
<feature type="binding site" evidence="4">
    <location>
        <begin position="9"/>
        <end position="14"/>
    </location>
    <ligand>
        <name>substrate</name>
    </ligand>
</feature>
<evidence type="ECO:0000256" key="3">
    <source>
        <dbReference type="PIRSR" id="PIRSR617939-1"/>
    </source>
</evidence>
<evidence type="ECO:0000313" key="6">
    <source>
        <dbReference type="EMBL" id="KAF9875537.1"/>
    </source>
</evidence>
<organism evidence="6 7">
    <name type="scientific">Colletotrichum karsti</name>
    <dbReference type="NCBI Taxonomy" id="1095194"/>
    <lineage>
        <taxon>Eukaryota</taxon>
        <taxon>Fungi</taxon>
        <taxon>Dikarya</taxon>
        <taxon>Ascomycota</taxon>
        <taxon>Pezizomycotina</taxon>
        <taxon>Sordariomycetes</taxon>
        <taxon>Hypocreomycetidae</taxon>
        <taxon>Glomerellales</taxon>
        <taxon>Glomerellaceae</taxon>
        <taxon>Colletotrichum</taxon>
        <taxon>Colletotrichum boninense species complex</taxon>
    </lineage>
</organism>
<dbReference type="GeneID" id="62162709"/>
<dbReference type="Proteomes" id="UP000781932">
    <property type="component" value="Unassembled WGS sequence"/>
</dbReference>
<reference evidence="6" key="1">
    <citation type="submission" date="2020-03" db="EMBL/GenBank/DDBJ databases">
        <authorList>
            <person name="He L."/>
        </authorList>
    </citation>
    <scope>NUCLEOTIDE SEQUENCE</scope>
    <source>
        <strain evidence="6">CkLH20</strain>
    </source>
</reference>
<dbReference type="PANTHER" id="PTHR12935">
    <property type="entry name" value="GAMMA-GLUTAMYLCYCLOTRANSFERASE"/>
    <property type="match status" value="1"/>
</dbReference>
<evidence type="ECO:0000256" key="1">
    <source>
        <dbReference type="ARBA" id="ARBA00012346"/>
    </source>
</evidence>
<dbReference type="EC" id="4.3.2.9" evidence="1"/>
<dbReference type="InterPro" id="IPR009288">
    <property type="entry name" value="AIG2-like_dom"/>
</dbReference>
<dbReference type="InterPro" id="IPR036568">
    <property type="entry name" value="GGCT-like_sf"/>
</dbReference>
<dbReference type="OrthoDB" id="2924818at2759"/>
<dbReference type="Gene3D" id="3.10.490.10">
    <property type="entry name" value="Gamma-glutamyl cyclotransferase-like"/>
    <property type="match status" value="1"/>
</dbReference>
<dbReference type="PANTHER" id="PTHR12935:SF0">
    <property type="entry name" value="GAMMA-GLUTAMYLCYCLOTRANSFERASE"/>
    <property type="match status" value="1"/>
</dbReference>
<keyword evidence="7" id="KW-1185">Reference proteome</keyword>
<protein>
    <recommendedName>
        <fullName evidence="1">gamma-glutamylcyclotransferase</fullName>
        <ecNumber evidence="1">4.3.2.9</ecNumber>
    </recommendedName>
</protein>
<dbReference type="Pfam" id="PF06094">
    <property type="entry name" value="GGACT"/>
    <property type="match status" value="1"/>
</dbReference>
<evidence type="ECO:0000256" key="4">
    <source>
        <dbReference type="PIRSR" id="PIRSR617939-2"/>
    </source>
</evidence>
<reference evidence="6" key="2">
    <citation type="submission" date="2020-11" db="EMBL/GenBank/DDBJ databases">
        <title>Whole genome sequencing of Colletotrichum sp.</title>
        <authorList>
            <person name="Li H."/>
        </authorList>
    </citation>
    <scope>NUCLEOTIDE SEQUENCE</scope>
    <source>
        <strain evidence="6">CkLH20</strain>
    </source>
</reference>
<evidence type="ECO:0000313" key="7">
    <source>
        <dbReference type="Proteomes" id="UP000781932"/>
    </source>
</evidence>
<keyword evidence="2" id="KW-0456">Lyase</keyword>
<dbReference type="SUPFAM" id="SSF110857">
    <property type="entry name" value="Gamma-glutamyl cyclotransferase-like"/>
    <property type="match status" value="1"/>
</dbReference>
<dbReference type="EMBL" id="JAATWM020000021">
    <property type="protein sequence ID" value="KAF9875537.1"/>
    <property type="molecule type" value="Genomic_DNA"/>
</dbReference>
<dbReference type="InterPro" id="IPR013024">
    <property type="entry name" value="GGCT-like"/>
</dbReference>
<dbReference type="CDD" id="cd06661">
    <property type="entry name" value="GGCT_like"/>
    <property type="match status" value="1"/>
</dbReference>
<feature type="domain" description="Gamma-glutamylcyclotransferase AIG2-like" evidence="5">
    <location>
        <begin position="9"/>
        <end position="103"/>
    </location>
</feature>
<feature type="active site" description="Proton acceptor" evidence="3">
    <location>
        <position position="86"/>
    </location>
</feature>
<dbReference type="InterPro" id="IPR017939">
    <property type="entry name" value="G-Glutamylcylcotransferase"/>
</dbReference>
<evidence type="ECO:0000259" key="5">
    <source>
        <dbReference type="Pfam" id="PF06094"/>
    </source>
</evidence>
<dbReference type="GO" id="GO:0003839">
    <property type="term" value="F:gamma-glutamylcyclotransferase activity"/>
    <property type="evidence" value="ECO:0007669"/>
    <property type="project" value="UniProtKB-EC"/>
</dbReference>
<accession>A0A9P6LKE8</accession>
<dbReference type="RefSeq" id="XP_038744998.1">
    <property type="nucleotide sequence ID" value="XM_038889635.1"/>
</dbReference>
<dbReference type="AlphaFoldDB" id="A0A9P6LKE8"/>
<sequence>MSTTNTTLYFAYGSNLSPTQMTDRCPSSPPLGLAHLPGYTFIISTRRYANVVQNPTTSAPGSDDPGVYGVLYALDPDDEAVLDGYEGVPDAYTKEYMLVDVLEASLPEPALGGNSAPKTAAGPVLRKTKSVNALVYIDRLRTEHSQPWPEYVFRMNRGVQEAAAQFGLPAAYVEDVIRKWIPAPETPPVDAAAAAEEDPGLV</sequence>
<comment type="caution">
    <text evidence="6">The sequence shown here is derived from an EMBL/GenBank/DDBJ whole genome shotgun (WGS) entry which is preliminary data.</text>
</comment>
<evidence type="ECO:0000256" key="2">
    <source>
        <dbReference type="ARBA" id="ARBA00023239"/>
    </source>
</evidence>